<keyword evidence="8" id="KW-0963">Cytoplasm</keyword>
<dbReference type="NCBIfam" id="TIGR00392">
    <property type="entry name" value="ileS"/>
    <property type="match status" value="1"/>
</dbReference>
<keyword evidence="8" id="KW-0479">Metal-binding</keyword>
<keyword evidence="2 8" id="KW-0547">Nucleotide-binding</keyword>
<dbReference type="InterPro" id="IPR023586">
    <property type="entry name" value="Ile-tRNA-ligase_type2"/>
</dbReference>
<comment type="subcellular location">
    <subcellularLocation>
        <location evidence="8">Cytoplasm</location>
    </subcellularLocation>
</comment>
<comment type="domain">
    <text evidence="8">IleRS has two distinct active sites: one for aminoacylation and one for editing. The misactivated valine is translocated from the active site to the editing site, which sterically excludes the correctly activated isoleucine. The single editing site contains two valyl binding pockets, one specific for each substrate (Val-AMP or Val-tRNA(Ile)).</text>
</comment>
<reference evidence="12 13" key="1">
    <citation type="submission" date="2020-08" db="EMBL/GenBank/DDBJ databases">
        <title>Genomic Encyclopedia of Type Strains, Phase IV (KMG-IV): sequencing the most valuable type-strain genomes for metagenomic binning, comparative biology and taxonomic classification.</title>
        <authorList>
            <person name="Goeker M."/>
        </authorList>
    </citation>
    <scope>NUCLEOTIDE SEQUENCE [LARGE SCALE GENOMIC DNA]</scope>
    <source>
        <strain evidence="12 13">DSM 29854</strain>
    </source>
</reference>
<comment type="caution">
    <text evidence="12">The sequence shown here is derived from an EMBL/GenBank/DDBJ whole genome shotgun (WGS) entry which is preliminary data.</text>
</comment>
<evidence type="ECO:0000256" key="1">
    <source>
        <dbReference type="ARBA" id="ARBA00022598"/>
    </source>
</evidence>
<dbReference type="Gene3D" id="3.40.50.620">
    <property type="entry name" value="HUPs"/>
    <property type="match status" value="2"/>
</dbReference>
<dbReference type="PANTHER" id="PTHR42780">
    <property type="entry name" value="SOLEUCYL-TRNA SYNTHETASE"/>
    <property type="match status" value="1"/>
</dbReference>
<evidence type="ECO:0000313" key="13">
    <source>
        <dbReference type="Proteomes" id="UP000563094"/>
    </source>
</evidence>
<dbReference type="InterPro" id="IPR002300">
    <property type="entry name" value="aa-tRNA-synth_Ia"/>
</dbReference>
<evidence type="ECO:0000256" key="2">
    <source>
        <dbReference type="ARBA" id="ARBA00022741"/>
    </source>
</evidence>
<evidence type="ECO:0000259" key="11">
    <source>
        <dbReference type="Pfam" id="PF08264"/>
    </source>
</evidence>
<protein>
    <recommendedName>
        <fullName evidence="8">Isoleucine--tRNA ligase</fullName>
        <ecNumber evidence="8">6.1.1.5</ecNumber>
    </recommendedName>
    <alternativeName>
        <fullName evidence="8">Isoleucyl-tRNA synthetase</fullName>
        <shortName evidence="8">IleRS</shortName>
    </alternativeName>
</protein>
<feature type="binding site" evidence="8">
    <location>
        <position position="729"/>
    </location>
    <ligand>
        <name>ATP</name>
        <dbReference type="ChEBI" id="CHEBI:30616"/>
    </ligand>
</feature>
<evidence type="ECO:0000256" key="3">
    <source>
        <dbReference type="ARBA" id="ARBA00022840"/>
    </source>
</evidence>
<dbReference type="Pfam" id="PF00133">
    <property type="entry name" value="tRNA-synt_1"/>
    <property type="match status" value="2"/>
</dbReference>
<dbReference type="SUPFAM" id="SSF47323">
    <property type="entry name" value="Anticodon-binding domain of a subclass of class I aminoacyl-tRNA synthetases"/>
    <property type="match status" value="1"/>
</dbReference>
<comment type="function">
    <text evidence="6 8">Catalyzes the attachment of isoleucine to tRNA(Ile). As IleRS can inadvertently accommodate and process structurally similar amino acids such as valine, to avoid such errors it has two additional distinct tRNA(Ile)-dependent editing activities. One activity is designated as 'pretransfer' editing and involves the hydrolysis of activated Val-AMP. The other activity is designated 'posttransfer' editing and involves deacylation of mischarged Val-tRNA(Ile).</text>
</comment>
<evidence type="ECO:0000256" key="4">
    <source>
        <dbReference type="ARBA" id="ARBA00022917"/>
    </source>
</evidence>
<evidence type="ECO:0000256" key="5">
    <source>
        <dbReference type="ARBA" id="ARBA00023146"/>
    </source>
</evidence>
<dbReference type="InterPro" id="IPR002301">
    <property type="entry name" value="Ile-tRNA-ligase"/>
</dbReference>
<comment type="subunit">
    <text evidence="8">Monomer.</text>
</comment>
<dbReference type="EC" id="6.1.1.5" evidence="8"/>
<comment type="similarity">
    <text evidence="8">Belongs to the class-I aminoacyl-tRNA synthetase family. IleS type 2 subfamily.</text>
</comment>
<evidence type="ECO:0000256" key="7">
    <source>
        <dbReference type="ARBA" id="ARBA00048359"/>
    </source>
</evidence>
<dbReference type="GO" id="GO:0000049">
    <property type="term" value="F:tRNA binding"/>
    <property type="evidence" value="ECO:0007669"/>
    <property type="project" value="InterPro"/>
</dbReference>
<keyword evidence="5 8" id="KW-0030">Aminoacyl-tRNA synthetase</keyword>
<keyword evidence="3 8" id="KW-0067">ATP-binding</keyword>
<keyword evidence="4 8" id="KW-0648">Protein biosynthesis</keyword>
<dbReference type="Gene3D" id="1.10.730.10">
    <property type="entry name" value="Isoleucyl-tRNA Synthetase, Domain 1"/>
    <property type="match status" value="1"/>
</dbReference>
<feature type="coiled-coil region" evidence="9">
    <location>
        <begin position="582"/>
        <end position="609"/>
    </location>
</feature>
<dbReference type="GO" id="GO:0006428">
    <property type="term" value="P:isoleucyl-tRNA aminoacylation"/>
    <property type="evidence" value="ECO:0007669"/>
    <property type="project" value="UniProtKB-UniRule"/>
</dbReference>
<comment type="cofactor">
    <cofactor evidence="8">
        <name>Zn(2+)</name>
        <dbReference type="ChEBI" id="CHEBI:29105"/>
    </cofactor>
</comment>
<dbReference type="CDD" id="cd00818">
    <property type="entry name" value="IleRS_core"/>
    <property type="match status" value="1"/>
</dbReference>
<dbReference type="GO" id="GO:0002161">
    <property type="term" value="F:aminoacyl-tRNA deacylase activity"/>
    <property type="evidence" value="ECO:0007669"/>
    <property type="project" value="InterPro"/>
</dbReference>
<dbReference type="AlphaFoldDB" id="A0A839G911"/>
<dbReference type="CDD" id="cd07961">
    <property type="entry name" value="Anticodon_Ia_Ile_ABEc"/>
    <property type="match status" value="1"/>
</dbReference>
<dbReference type="GO" id="GO:0005737">
    <property type="term" value="C:cytoplasm"/>
    <property type="evidence" value="ECO:0007669"/>
    <property type="project" value="UniProtKB-SubCell"/>
</dbReference>
<evidence type="ECO:0000256" key="8">
    <source>
        <dbReference type="HAMAP-Rule" id="MF_02003"/>
    </source>
</evidence>
<dbReference type="Pfam" id="PF08264">
    <property type="entry name" value="Anticodon_1"/>
    <property type="match status" value="1"/>
</dbReference>
<dbReference type="RefSeq" id="WP_182511703.1">
    <property type="nucleotide sequence ID" value="NZ_JACJIQ010000002.1"/>
</dbReference>
<gene>
    <name evidence="8" type="primary">ileS</name>
    <name evidence="12" type="ORF">FHS90_000656</name>
</gene>
<dbReference type="InterPro" id="IPR013155">
    <property type="entry name" value="M/V/L/I-tRNA-synth_anticd-bd"/>
</dbReference>
<dbReference type="Pfam" id="PF19302">
    <property type="entry name" value="DUF5915"/>
    <property type="match status" value="1"/>
</dbReference>
<keyword evidence="9" id="KW-0175">Coiled coil</keyword>
<dbReference type="GO" id="GO:0004822">
    <property type="term" value="F:isoleucine-tRNA ligase activity"/>
    <property type="evidence" value="ECO:0007669"/>
    <property type="project" value="UniProtKB-UniRule"/>
</dbReference>
<dbReference type="PANTHER" id="PTHR42780:SF1">
    <property type="entry name" value="ISOLEUCINE--TRNA LIGASE, CYTOPLASMIC"/>
    <property type="match status" value="1"/>
</dbReference>
<name>A0A839G911_9BACT</name>
<evidence type="ECO:0000256" key="6">
    <source>
        <dbReference type="ARBA" id="ARBA00025217"/>
    </source>
</evidence>
<evidence type="ECO:0000256" key="9">
    <source>
        <dbReference type="SAM" id="Coils"/>
    </source>
</evidence>
<sequence>MKYNEYKQLDYAGLAEEVRAYWKQNRVFEKSVETREGNPTFVFYEGPPSANGAPGIHHVMARAVKDIFCRYKTLQGFQVVRKGGWDTHGLPIELQVEKELGIIKDDIGKTISVEEYNARCRETVMRFKHQWDDLTERMGYWVDLNNPYITFDNQYIESNWALLKKLYDKGYLYKGYTIQPYSPSDGTGLSSHELNQPGCYKEVKDTSIVAQFKVTRDAQSDFLFTRPTGDVFILAWTTTPWTLPSNTALAVGEKISYVQINTFNPYTHQPVSVVLAKALVGKYFSEKNKDLALADYKPGDKAIPYEMVQEFTGRELVGLRYEQLMPYLQPFYDADQAFQVIAGDFVTTEDGTGVVHTSPTFGADDFRVAKQHGIPALTIKDELGNELPTVDKRGKFINEIGLRLQEGVQKYNIKTHKPLGADDFYVKNYTNEDESHPDYKNTDVIISIILKEENKAFKVEKYEHTYPHSWRTDKPILYYPLDAWFIKTTAVKSRLIELNKTINWKPESTGSGRFGNWLENLVDWNLSRSRYWGTPLPIWRTEDGDEEICIGSVVELDREIERSIAADVMTENPLRKAGGTGATAEANEKESLLDKAEELLKKAIGAEDENAQFQMGDFDYYSFDLHRPYVDNIVLVSPSGKPMKRETDLIDVWFDSGAMPYAQWHYPFENKEIFEQNFPADFIAEGVDQTRGWFFTLHALAVMLEDSVAFKNVIANGLVLDKNGNKMSKRLGNAIDPFETIGRFGPDATRWYMIVNAPPWDNLKFNIDGITEIQRRFFGTLQNTYSFFALYANLDGFTFQEAEVPVAQRTESDRWIISRLNTLVQEVAAFFDDYDPTKAARAIQDFVTDDLSNWYVRLNRKRFWKGELNQDKRAAYQTLYTCLETVAKLASPIAPFYMDRLFLDLNRVSGRSQAESIHLEFFPDVQQDLIDVDLEQRMHLAQTVSSLVHSLRKKQMIKVRQPLSRILVPILDEKTKNQLQAVEDLILSEVNVKTLEYLEDTTGILVKKIKPNFKRLGQVFGPKLKLVTAQIQQMGQEDIAKMEREGFFEIALGEDETTVLSREDVEILSEDIPGWLVASEGSLTVALDITISEDLKLEGMARELVNRLQNLRKDSGLDVQDKIRVFLQEGQEEVAAALRAYGAYISEEVQAVELKLVPELTDATVLELDEFNLPVRLEVAR</sequence>
<dbReference type="Proteomes" id="UP000563094">
    <property type="component" value="Unassembled WGS sequence"/>
</dbReference>
<dbReference type="InterPro" id="IPR009080">
    <property type="entry name" value="tRNAsynth_Ia_anticodon-bd"/>
</dbReference>
<feature type="domain" description="Aminoacyl-tRNA synthetase class Ia" evidence="10">
    <location>
        <begin position="20"/>
        <end position="567"/>
    </location>
</feature>
<feature type="domain" description="Aminoacyl-tRNA synthetase class Ia" evidence="10">
    <location>
        <begin position="641"/>
        <end position="764"/>
    </location>
</feature>
<dbReference type="HAMAP" id="MF_02003">
    <property type="entry name" value="Ile_tRNA_synth_type2"/>
    <property type="match status" value="1"/>
</dbReference>
<dbReference type="SUPFAM" id="SSF50677">
    <property type="entry name" value="ValRS/IleRS/LeuRS editing domain"/>
    <property type="match status" value="1"/>
</dbReference>
<keyword evidence="8" id="KW-0862">Zinc</keyword>
<dbReference type="EMBL" id="JACJIQ010000002">
    <property type="protein sequence ID" value="MBA9075954.1"/>
    <property type="molecule type" value="Genomic_DNA"/>
</dbReference>
<evidence type="ECO:0000313" key="12">
    <source>
        <dbReference type="EMBL" id="MBA9075954.1"/>
    </source>
</evidence>
<evidence type="ECO:0000259" key="10">
    <source>
        <dbReference type="Pfam" id="PF00133"/>
    </source>
</evidence>
<dbReference type="InterPro" id="IPR009008">
    <property type="entry name" value="Val/Leu/Ile-tRNA-synth_edit"/>
</dbReference>
<dbReference type="GO" id="GO:0005524">
    <property type="term" value="F:ATP binding"/>
    <property type="evidence" value="ECO:0007669"/>
    <property type="project" value="UniProtKB-UniRule"/>
</dbReference>
<dbReference type="InterPro" id="IPR014729">
    <property type="entry name" value="Rossmann-like_a/b/a_fold"/>
</dbReference>
<keyword evidence="1 8" id="KW-0436">Ligase</keyword>
<dbReference type="SUPFAM" id="SSF52374">
    <property type="entry name" value="Nucleotidylyl transferase"/>
    <property type="match status" value="1"/>
</dbReference>
<accession>A0A839G911</accession>
<feature type="domain" description="Methionyl/Valyl/Leucyl/Isoleucyl-tRNA synthetase anticodon-binding" evidence="11">
    <location>
        <begin position="813"/>
        <end position="965"/>
    </location>
</feature>
<comment type="catalytic activity">
    <reaction evidence="7 8">
        <text>tRNA(Ile) + L-isoleucine + ATP = L-isoleucyl-tRNA(Ile) + AMP + diphosphate</text>
        <dbReference type="Rhea" id="RHEA:11060"/>
        <dbReference type="Rhea" id="RHEA-COMP:9666"/>
        <dbReference type="Rhea" id="RHEA-COMP:9695"/>
        <dbReference type="ChEBI" id="CHEBI:30616"/>
        <dbReference type="ChEBI" id="CHEBI:33019"/>
        <dbReference type="ChEBI" id="CHEBI:58045"/>
        <dbReference type="ChEBI" id="CHEBI:78442"/>
        <dbReference type="ChEBI" id="CHEBI:78528"/>
        <dbReference type="ChEBI" id="CHEBI:456215"/>
        <dbReference type="EC" id="6.1.1.5"/>
    </reaction>
</comment>
<organism evidence="12 13">
    <name type="scientific">Rufibacter quisquiliarum</name>
    <dbReference type="NCBI Taxonomy" id="1549639"/>
    <lineage>
        <taxon>Bacteria</taxon>
        <taxon>Pseudomonadati</taxon>
        <taxon>Bacteroidota</taxon>
        <taxon>Cytophagia</taxon>
        <taxon>Cytophagales</taxon>
        <taxon>Hymenobacteraceae</taxon>
        <taxon>Rufibacter</taxon>
    </lineage>
</organism>
<dbReference type="GO" id="GO:0008270">
    <property type="term" value="F:zinc ion binding"/>
    <property type="evidence" value="ECO:0007669"/>
    <property type="project" value="UniProtKB-UniRule"/>
</dbReference>
<keyword evidence="13" id="KW-1185">Reference proteome</keyword>
<dbReference type="PRINTS" id="PR00984">
    <property type="entry name" value="TRNASYNTHILE"/>
</dbReference>
<proteinExistence type="inferred from homology"/>
<feature type="short sequence motif" description="'KMSKS' region" evidence="8">
    <location>
        <begin position="726"/>
        <end position="730"/>
    </location>
</feature>
<feature type="short sequence motif" description="'HIGH' region" evidence="8">
    <location>
        <begin position="48"/>
        <end position="58"/>
    </location>
</feature>
<dbReference type="InterPro" id="IPR033709">
    <property type="entry name" value="Anticodon_Ile_ABEc"/>
</dbReference>